<reference evidence="2" key="2">
    <citation type="journal article" date="2014" name="ISME J.">
        <title>Microbial stratification in low pH oxic and suboxic macroscopic growths along an acid mine drainage.</title>
        <authorList>
            <person name="Mendez-Garcia C."/>
            <person name="Mesa V."/>
            <person name="Sprenger R.R."/>
            <person name="Richter M."/>
            <person name="Diez M.S."/>
            <person name="Solano J."/>
            <person name="Bargiela R."/>
            <person name="Golyshina O.V."/>
            <person name="Manteca A."/>
            <person name="Ramos J.L."/>
            <person name="Gallego J.R."/>
            <person name="Llorente I."/>
            <person name="Martins Dos Santos V.A."/>
            <person name="Jensen O.N."/>
            <person name="Pelaez A.I."/>
            <person name="Sanchez J."/>
            <person name="Ferrer M."/>
        </authorList>
    </citation>
    <scope>NUCLEOTIDE SEQUENCE</scope>
</reference>
<proteinExistence type="predicted"/>
<reference evidence="2" key="1">
    <citation type="submission" date="2013-08" db="EMBL/GenBank/DDBJ databases">
        <authorList>
            <person name="Mendez C."/>
            <person name="Richter M."/>
            <person name="Ferrer M."/>
            <person name="Sanchez J."/>
        </authorList>
    </citation>
    <scope>NUCLEOTIDE SEQUENCE</scope>
</reference>
<accession>T1AGU6</accession>
<dbReference type="EMBL" id="AUZY01009975">
    <property type="protein sequence ID" value="EQD40234.1"/>
    <property type="molecule type" value="Genomic_DNA"/>
</dbReference>
<dbReference type="Pfam" id="PF16177">
    <property type="entry name" value="ACAS_N"/>
    <property type="match status" value="1"/>
</dbReference>
<feature type="domain" description="Acetyl-coenzyme A synthetase N-terminal" evidence="1">
    <location>
        <begin position="33"/>
        <end position="89"/>
    </location>
</feature>
<dbReference type="AlphaFoldDB" id="T1AGU6"/>
<name>T1AGU6_9ZZZZ</name>
<comment type="caution">
    <text evidence="2">The sequence shown here is derived from an EMBL/GenBank/DDBJ whole genome shotgun (WGS) entry which is preliminary data.</text>
</comment>
<organism evidence="2">
    <name type="scientific">mine drainage metagenome</name>
    <dbReference type="NCBI Taxonomy" id="410659"/>
    <lineage>
        <taxon>unclassified sequences</taxon>
        <taxon>metagenomes</taxon>
        <taxon>ecological metagenomes</taxon>
    </lineage>
</organism>
<dbReference type="InterPro" id="IPR042099">
    <property type="entry name" value="ANL_N_sf"/>
</dbReference>
<protein>
    <submittedName>
        <fullName evidence="2">Acetyl-CoA synthetase related protein</fullName>
    </submittedName>
</protein>
<dbReference type="InterPro" id="IPR032387">
    <property type="entry name" value="ACAS_N"/>
</dbReference>
<gene>
    <name evidence="2" type="ORF">B1B_15002</name>
</gene>
<feature type="non-terminal residue" evidence="2">
    <location>
        <position position="103"/>
    </location>
</feature>
<dbReference type="Gene3D" id="3.40.50.12780">
    <property type="entry name" value="N-terminal domain of ligase-like"/>
    <property type="match status" value="1"/>
</dbReference>
<sequence length="103" mass="12076">MAMQNFAYRPTEETVHSTNLYKLARKLGYSKIEELYDFADREPEKFWPNVVEDCNINFEKKYSKVMDSSSGVPFTRWFVGGSISAEYNCVGRWKNSRSVAIKW</sequence>
<evidence type="ECO:0000313" key="2">
    <source>
        <dbReference type="EMBL" id="EQD40234.1"/>
    </source>
</evidence>
<evidence type="ECO:0000259" key="1">
    <source>
        <dbReference type="Pfam" id="PF16177"/>
    </source>
</evidence>